<evidence type="ECO:0000313" key="2">
    <source>
        <dbReference type="Proteomes" id="UP000290288"/>
    </source>
</evidence>
<dbReference type="EMBL" id="SDEE01001872">
    <property type="protein sequence ID" value="RXW11475.1"/>
    <property type="molecule type" value="Genomic_DNA"/>
</dbReference>
<gene>
    <name evidence="1" type="ORF">EST38_g14380</name>
</gene>
<comment type="caution">
    <text evidence="1">The sequence shown here is derived from an EMBL/GenBank/DDBJ whole genome shotgun (WGS) entry which is preliminary data.</text>
</comment>
<evidence type="ECO:0000313" key="1">
    <source>
        <dbReference type="EMBL" id="RXW11475.1"/>
    </source>
</evidence>
<dbReference type="AlphaFoldDB" id="A0A4Q2D041"/>
<proteinExistence type="predicted"/>
<reference evidence="1 2" key="1">
    <citation type="submission" date="2019-01" db="EMBL/GenBank/DDBJ databases">
        <title>Draft genome sequence of Psathyrella aberdarensis IHI B618.</title>
        <authorList>
            <person name="Buettner E."/>
            <person name="Kellner H."/>
        </authorList>
    </citation>
    <scope>NUCLEOTIDE SEQUENCE [LARGE SCALE GENOMIC DNA]</scope>
    <source>
        <strain evidence="1 2">IHI B618</strain>
    </source>
</reference>
<protein>
    <submittedName>
        <fullName evidence="1">Uncharacterized protein</fullName>
    </submittedName>
</protein>
<keyword evidence="2" id="KW-1185">Reference proteome</keyword>
<dbReference type="Proteomes" id="UP000290288">
    <property type="component" value="Unassembled WGS sequence"/>
</dbReference>
<organism evidence="1 2">
    <name type="scientific">Candolleomyces aberdarensis</name>
    <dbReference type="NCBI Taxonomy" id="2316362"/>
    <lineage>
        <taxon>Eukaryota</taxon>
        <taxon>Fungi</taxon>
        <taxon>Dikarya</taxon>
        <taxon>Basidiomycota</taxon>
        <taxon>Agaricomycotina</taxon>
        <taxon>Agaricomycetes</taxon>
        <taxon>Agaricomycetidae</taxon>
        <taxon>Agaricales</taxon>
        <taxon>Agaricineae</taxon>
        <taxon>Psathyrellaceae</taxon>
        <taxon>Candolleomyces</taxon>
    </lineage>
</organism>
<sequence>MRSYLQFQSLWQIVSGQWELPDELNNIQAVDTPPAYIPSEIREYDQ</sequence>
<accession>A0A4Q2D041</accession>
<name>A0A4Q2D041_9AGAR</name>